<gene>
    <name evidence="1" type="ORF">ACOLOM_LOCUS11527</name>
</gene>
<sequence length="68" mass="7729">MDANPNPEIITTNSHISRLLALLPRLLDFFSWSMFVLLGQGSQSSGGYLKYPLMWQLSSASDRLLWEN</sequence>
<organism evidence="1 2">
    <name type="scientific">Acaulospora colombiana</name>
    <dbReference type="NCBI Taxonomy" id="27376"/>
    <lineage>
        <taxon>Eukaryota</taxon>
        <taxon>Fungi</taxon>
        <taxon>Fungi incertae sedis</taxon>
        <taxon>Mucoromycota</taxon>
        <taxon>Glomeromycotina</taxon>
        <taxon>Glomeromycetes</taxon>
        <taxon>Diversisporales</taxon>
        <taxon>Acaulosporaceae</taxon>
        <taxon>Acaulospora</taxon>
    </lineage>
</organism>
<keyword evidence="2" id="KW-1185">Reference proteome</keyword>
<proteinExistence type="predicted"/>
<dbReference type="EMBL" id="CAJVPT010041917">
    <property type="protein sequence ID" value="CAG8729033.1"/>
    <property type="molecule type" value="Genomic_DNA"/>
</dbReference>
<dbReference type="Proteomes" id="UP000789525">
    <property type="component" value="Unassembled WGS sequence"/>
</dbReference>
<comment type="caution">
    <text evidence="1">The sequence shown here is derived from an EMBL/GenBank/DDBJ whole genome shotgun (WGS) entry which is preliminary data.</text>
</comment>
<protein>
    <submittedName>
        <fullName evidence="1">15725_t:CDS:1</fullName>
    </submittedName>
</protein>
<name>A0ACA9PZN1_9GLOM</name>
<feature type="non-terminal residue" evidence="1">
    <location>
        <position position="68"/>
    </location>
</feature>
<reference evidence="1" key="1">
    <citation type="submission" date="2021-06" db="EMBL/GenBank/DDBJ databases">
        <authorList>
            <person name="Kallberg Y."/>
            <person name="Tangrot J."/>
            <person name="Rosling A."/>
        </authorList>
    </citation>
    <scope>NUCLEOTIDE SEQUENCE</scope>
    <source>
        <strain evidence="1">CL356</strain>
    </source>
</reference>
<evidence type="ECO:0000313" key="1">
    <source>
        <dbReference type="EMBL" id="CAG8729033.1"/>
    </source>
</evidence>
<accession>A0ACA9PZN1</accession>
<evidence type="ECO:0000313" key="2">
    <source>
        <dbReference type="Proteomes" id="UP000789525"/>
    </source>
</evidence>